<feature type="domain" description="Transposase IS30-like HTH" evidence="1">
    <location>
        <begin position="25"/>
        <end position="50"/>
    </location>
</feature>
<dbReference type="InterPro" id="IPR045599">
    <property type="entry name" value="DUF6456"/>
</dbReference>
<sequence length="349" mass="38802">MQTINVTRVPRWVPEDARRYLEHTEHGRSIRQIARLAGCHPSTVMRQVRRIETLRDDPLIDSALEVISDLMSAKRDGFGFGQPQDAQTDGSVPHHRLLQVLGWLNRSQAVLAYAHGMERAVIVCGEHEKMSVDKQVAGEVALRGWIACLSAGRISRYQISDEGRTELSRMMAEQENQARMRKEAGFAEAAVGFCHAGAGRRERPKRLRAQCNDTPLLMLARLSDRNGAPFLTDDLVRAGERLREDFELAQIGDHVEAARQAFADGCEPVPSGSFPPTQDVQQRAMEALNALGPGLSDIAIRCCCYLEGLETAEKQLGWSARSGKVVLRIALQQLKAHYDQVAARQMMIG</sequence>
<evidence type="ECO:0000259" key="1">
    <source>
        <dbReference type="Pfam" id="PF13936"/>
    </source>
</evidence>
<proteinExistence type="predicted"/>
<evidence type="ECO:0000313" key="3">
    <source>
        <dbReference type="EMBL" id="MQQ07208.1"/>
    </source>
</evidence>
<organism evidence="3 4">
    <name type="scientific">Tritonibacter litoralis</name>
    <dbReference type="NCBI Taxonomy" id="2662264"/>
    <lineage>
        <taxon>Bacteria</taxon>
        <taxon>Pseudomonadati</taxon>
        <taxon>Pseudomonadota</taxon>
        <taxon>Alphaproteobacteria</taxon>
        <taxon>Rhodobacterales</taxon>
        <taxon>Paracoccaceae</taxon>
        <taxon>Tritonibacter</taxon>
    </lineage>
</organism>
<gene>
    <name evidence="3" type="ORF">GFB49_01950</name>
</gene>
<dbReference type="AlphaFoldDB" id="A0A843YBF2"/>
<dbReference type="Pfam" id="PF13936">
    <property type="entry name" value="HTH_38"/>
    <property type="match status" value="1"/>
</dbReference>
<dbReference type="EMBL" id="WIBF01000001">
    <property type="protein sequence ID" value="MQQ07208.1"/>
    <property type="molecule type" value="Genomic_DNA"/>
</dbReference>
<evidence type="ECO:0000259" key="2">
    <source>
        <dbReference type="Pfam" id="PF20057"/>
    </source>
</evidence>
<dbReference type="Pfam" id="PF20057">
    <property type="entry name" value="DUF6456"/>
    <property type="match status" value="1"/>
</dbReference>
<name>A0A843YBF2_9RHOB</name>
<dbReference type="RefSeq" id="WP_153214113.1">
    <property type="nucleotide sequence ID" value="NZ_WIBF01000001.1"/>
</dbReference>
<evidence type="ECO:0000313" key="4">
    <source>
        <dbReference type="Proteomes" id="UP000444174"/>
    </source>
</evidence>
<accession>A0A843YBF2</accession>
<comment type="caution">
    <text evidence="3">The sequence shown here is derived from an EMBL/GenBank/DDBJ whole genome shotgun (WGS) entry which is preliminary data.</text>
</comment>
<reference evidence="3 4" key="1">
    <citation type="submission" date="2019-10" db="EMBL/GenBank/DDBJ databases">
        <title>Epibacterium sp. nov., isolated from seawater.</title>
        <authorList>
            <person name="Zhang X."/>
            <person name="Li N."/>
        </authorList>
    </citation>
    <scope>NUCLEOTIDE SEQUENCE [LARGE SCALE GENOMIC DNA]</scope>
    <source>
        <strain evidence="3 4">SM1979</strain>
    </source>
</reference>
<protein>
    <submittedName>
        <fullName evidence="3">Helix-turn-helix domain-containing protein</fullName>
    </submittedName>
</protein>
<feature type="domain" description="DUF6456" evidence="2">
    <location>
        <begin position="208"/>
        <end position="340"/>
    </location>
</feature>
<dbReference type="Proteomes" id="UP000444174">
    <property type="component" value="Unassembled WGS sequence"/>
</dbReference>
<keyword evidence="4" id="KW-1185">Reference proteome</keyword>
<dbReference type="InterPro" id="IPR025246">
    <property type="entry name" value="IS30-like_HTH"/>
</dbReference>